<evidence type="ECO:0000256" key="6">
    <source>
        <dbReference type="SAM" id="MobiDB-lite"/>
    </source>
</evidence>
<keyword evidence="1" id="KW-0479">Metal-binding</keyword>
<accession>A0AAD9LU09</accession>
<evidence type="ECO:0000256" key="5">
    <source>
        <dbReference type="ARBA" id="ARBA00023242"/>
    </source>
</evidence>
<keyword evidence="9" id="KW-1185">Reference proteome</keyword>
<dbReference type="GO" id="GO:0003677">
    <property type="term" value="F:DNA binding"/>
    <property type="evidence" value="ECO:0007669"/>
    <property type="project" value="UniProtKB-KW"/>
</dbReference>
<dbReference type="InterPro" id="IPR013700">
    <property type="entry name" value="AflR"/>
</dbReference>
<gene>
    <name evidence="8" type="ORF">LX32DRAFT_711411</name>
</gene>
<keyword evidence="4" id="KW-0804">Transcription</keyword>
<organism evidence="8 9">
    <name type="scientific">Colletotrichum zoysiae</name>
    <dbReference type="NCBI Taxonomy" id="1216348"/>
    <lineage>
        <taxon>Eukaryota</taxon>
        <taxon>Fungi</taxon>
        <taxon>Dikarya</taxon>
        <taxon>Ascomycota</taxon>
        <taxon>Pezizomycotina</taxon>
        <taxon>Sordariomycetes</taxon>
        <taxon>Hypocreomycetidae</taxon>
        <taxon>Glomerellales</taxon>
        <taxon>Glomerellaceae</taxon>
        <taxon>Colletotrichum</taxon>
        <taxon>Colletotrichum graminicola species complex</taxon>
    </lineage>
</organism>
<dbReference type="Proteomes" id="UP001232148">
    <property type="component" value="Unassembled WGS sequence"/>
</dbReference>
<reference evidence="8" key="1">
    <citation type="submission" date="2021-06" db="EMBL/GenBank/DDBJ databases">
        <title>Comparative genomics, transcriptomics and evolutionary studies reveal genomic signatures of adaptation to plant cell wall in hemibiotrophic fungi.</title>
        <authorList>
            <consortium name="DOE Joint Genome Institute"/>
            <person name="Baroncelli R."/>
            <person name="Diaz J.F."/>
            <person name="Benocci T."/>
            <person name="Peng M."/>
            <person name="Battaglia E."/>
            <person name="Haridas S."/>
            <person name="Andreopoulos W."/>
            <person name="Labutti K."/>
            <person name="Pangilinan J."/>
            <person name="Floch G.L."/>
            <person name="Makela M.R."/>
            <person name="Henrissat B."/>
            <person name="Grigoriev I.V."/>
            <person name="Crouch J.A."/>
            <person name="De Vries R.P."/>
            <person name="Sukno S.A."/>
            <person name="Thon M.R."/>
        </authorList>
    </citation>
    <scope>NUCLEOTIDE SEQUENCE</scope>
    <source>
        <strain evidence="8">MAFF235873</strain>
    </source>
</reference>
<evidence type="ECO:0000256" key="2">
    <source>
        <dbReference type="ARBA" id="ARBA00023015"/>
    </source>
</evidence>
<dbReference type="GO" id="GO:0006355">
    <property type="term" value="P:regulation of DNA-templated transcription"/>
    <property type="evidence" value="ECO:0007669"/>
    <property type="project" value="InterPro"/>
</dbReference>
<sequence>MFQRQTSMQKVCKTGCFTIPPPALDFSTPAQSYEEVVDSPKVPSESILAIHPDGSDTYKTSDTGYLLAREGEQAPFTDEATCSVPCQPVAQQIGNCQTASLQQEGTKMALHLIGDLCCLENGSACSNLPSSELEPWVNTPMDNCKKVTGTVSRMLQCPGSEDNYFLAVACLVMSKVLDAYFNASAALRTRETGERRPSLSSSSFTLTSWSVNGSESSSSSASPPAREGGAKAAQQLLDELYQVRASMDLLGAKIASISSEHDSIFGGCPTSSCQDNLAAALRFSAKSLKQLYDKQHGRLKAISLQLIRDLKAFWLNQY</sequence>
<comment type="caution">
    <text evidence="8">The sequence shown here is derived from an EMBL/GenBank/DDBJ whole genome shotgun (WGS) entry which is preliminary data.</text>
</comment>
<evidence type="ECO:0000256" key="1">
    <source>
        <dbReference type="ARBA" id="ARBA00022723"/>
    </source>
</evidence>
<name>A0AAD9LU09_9PEZI</name>
<evidence type="ECO:0000313" key="8">
    <source>
        <dbReference type="EMBL" id="KAK2021941.1"/>
    </source>
</evidence>
<feature type="compositionally biased region" description="Low complexity" evidence="6">
    <location>
        <begin position="209"/>
        <end position="222"/>
    </location>
</feature>
<evidence type="ECO:0000256" key="4">
    <source>
        <dbReference type="ARBA" id="ARBA00023163"/>
    </source>
</evidence>
<feature type="domain" description="Aflatoxin regulatory protein" evidence="7">
    <location>
        <begin position="106"/>
        <end position="187"/>
    </location>
</feature>
<keyword evidence="5" id="KW-0539">Nucleus</keyword>
<proteinExistence type="predicted"/>
<dbReference type="EMBL" id="MU843070">
    <property type="protein sequence ID" value="KAK2021941.1"/>
    <property type="molecule type" value="Genomic_DNA"/>
</dbReference>
<protein>
    <recommendedName>
        <fullName evidence="7">Aflatoxin regulatory protein domain-containing protein</fullName>
    </recommendedName>
</protein>
<dbReference type="GO" id="GO:0005634">
    <property type="term" value="C:nucleus"/>
    <property type="evidence" value="ECO:0007669"/>
    <property type="project" value="InterPro"/>
</dbReference>
<dbReference type="GO" id="GO:0045122">
    <property type="term" value="P:aflatoxin biosynthetic process"/>
    <property type="evidence" value="ECO:0007669"/>
    <property type="project" value="InterPro"/>
</dbReference>
<evidence type="ECO:0000259" key="7">
    <source>
        <dbReference type="Pfam" id="PF08493"/>
    </source>
</evidence>
<keyword evidence="3" id="KW-0238">DNA-binding</keyword>
<evidence type="ECO:0000256" key="3">
    <source>
        <dbReference type="ARBA" id="ARBA00023125"/>
    </source>
</evidence>
<dbReference type="Pfam" id="PF08493">
    <property type="entry name" value="AflR"/>
    <property type="match status" value="1"/>
</dbReference>
<evidence type="ECO:0000313" key="9">
    <source>
        <dbReference type="Proteomes" id="UP001232148"/>
    </source>
</evidence>
<dbReference type="GO" id="GO:0046872">
    <property type="term" value="F:metal ion binding"/>
    <property type="evidence" value="ECO:0007669"/>
    <property type="project" value="UniProtKB-KW"/>
</dbReference>
<dbReference type="AlphaFoldDB" id="A0AAD9LU09"/>
<keyword evidence="2" id="KW-0805">Transcription regulation</keyword>
<feature type="region of interest" description="Disordered" evidence="6">
    <location>
        <begin position="209"/>
        <end position="229"/>
    </location>
</feature>